<evidence type="ECO:0000313" key="8">
    <source>
        <dbReference type="EMBL" id="CAH0370882.1"/>
    </source>
</evidence>
<keyword evidence="3" id="KW-0560">Oxidoreductase</keyword>
<evidence type="ECO:0000256" key="5">
    <source>
        <dbReference type="PIRSR" id="PIRSR604574-2"/>
    </source>
</evidence>
<feature type="region of interest" description="Disordered" evidence="6">
    <location>
        <begin position="1"/>
        <end position="20"/>
    </location>
</feature>
<dbReference type="GO" id="GO:0005737">
    <property type="term" value="C:cytoplasm"/>
    <property type="evidence" value="ECO:0007669"/>
    <property type="project" value="TreeGrafter"/>
</dbReference>
<dbReference type="GO" id="GO:0008198">
    <property type="term" value="F:ferrous iron binding"/>
    <property type="evidence" value="ECO:0007669"/>
    <property type="project" value="TreeGrafter"/>
</dbReference>
<dbReference type="PANTHER" id="PTHR16557:SF2">
    <property type="entry name" value="NUCLEIC ACID DIOXYGENASE ALKBH1"/>
    <property type="match status" value="1"/>
</dbReference>
<evidence type="ECO:0000256" key="2">
    <source>
        <dbReference type="ARBA" id="ARBA00022964"/>
    </source>
</evidence>
<dbReference type="GO" id="GO:0035515">
    <property type="term" value="F:oxidative RNA demethylase activity"/>
    <property type="evidence" value="ECO:0007669"/>
    <property type="project" value="TreeGrafter"/>
</dbReference>
<name>A0A8J2WW65_9STRA</name>
<dbReference type="InterPro" id="IPR005123">
    <property type="entry name" value="Oxoglu/Fe-dep_dioxygenase_dom"/>
</dbReference>
<comment type="caution">
    <text evidence="8">The sequence shown here is derived from an EMBL/GenBank/DDBJ whole genome shotgun (WGS) entry which is preliminary data.</text>
</comment>
<evidence type="ECO:0000256" key="1">
    <source>
        <dbReference type="ARBA" id="ARBA00022723"/>
    </source>
</evidence>
<dbReference type="GO" id="GO:0035516">
    <property type="term" value="F:broad specificity oxidative DNA demethylase activity"/>
    <property type="evidence" value="ECO:0007669"/>
    <property type="project" value="TreeGrafter"/>
</dbReference>
<keyword evidence="1 5" id="KW-0479">Metal-binding</keyword>
<evidence type="ECO:0000256" key="3">
    <source>
        <dbReference type="ARBA" id="ARBA00023002"/>
    </source>
</evidence>
<dbReference type="Pfam" id="PF13532">
    <property type="entry name" value="2OG-FeII_Oxy_2"/>
    <property type="match status" value="1"/>
</dbReference>
<proteinExistence type="predicted"/>
<keyword evidence="9" id="KW-1185">Reference proteome</keyword>
<evidence type="ECO:0000256" key="4">
    <source>
        <dbReference type="ARBA" id="ARBA00023004"/>
    </source>
</evidence>
<feature type="binding site" evidence="5">
    <location>
        <position position="675"/>
    </location>
    <ligand>
        <name>Fe cation</name>
        <dbReference type="ChEBI" id="CHEBI:24875"/>
        <note>catalytic</note>
    </ligand>
</feature>
<dbReference type="InterPro" id="IPR013087">
    <property type="entry name" value="Znf_C2H2_type"/>
</dbReference>
<dbReference type="Gene3D" id="2.60.120.590">
    <property type="entry name" value="Alpha-ketoglutarate-dependent dioxygenase AlkB-like"/>
    <property type="match status" value="1"/>
</dbReference>
<comment type="cofactor">
    <cofactor evidence="5">
        <name>Fe(2+)</name>
        <dbReference type="ChEBI" id="CHEBI:29033"/>
    </cofactor>
    <text evidence="5">Binds 1 Fe(2+) ion per subunit.</text>
</comment>
<evidence type="ECO:0000256" key="6">
    <source>
        <dbReference type="SAM" id="MobiDB-lite"/>
    </source>
</evidence>
<evidence type="ECO:0000259" key="7">
    <source>
        <dbReference type="PROSITE" id="PS51471"/>
    </source>
</evidence>
<sequence length="763" mass="81122">MCKPAPAANGTASDTNTPTKQCSICKTTFPSRSALFKHLRSGACDARLAQAPTKANAILQIGYHSSTPDAVEAALRRAVGAAGAVKGRTGASSTTRAHLALAPGASAWGDVCACCLPPCEDDDKWVDAANARAGGAVEILRRAPLLQNFKADACSSQRVEVLVPSKYIGELKAFRDAATALLIEKRGARSVARSWHAFCDDDLPSTTRRCCPGDQASSCTVKKVHVKTYDDKWVVVALEADRFLRGMARKAVSLAVFAHAGVIADVALHDEAAFVRPWASDVLEALGPAIDPRSEGLACCKFAACERVANASVDAVRAGDGARTLAFRETCRRHGACIEVEASWAAAEAYWRGRRSETCVLPEPRLEPPPEPYEAALTALRALTDRGWPSSSTARSKLLVSSDEGGSFSVGATPTAHQPNNNAESDVVAAVFALERELIKRHFPSRQPSTMCAINRSARFRPHLDAGAGFGQRTSLIVGLGDYTGGGLVVERVEKNIRYAPLQFDGWRERHWTLPFKGERFSLVWFTPLTVAPPVPKPPLPPFVLEACKGDLPAPPSPTPTIERLAPGCVLVRGFLDVTKQRNVVSSIAGRAFAARAYDGGGALKCRTVCLGGQDWDHASNAYVATDGAVPPLLETVARDAHAAAAAADGALPAFDVPDVVVCNFYEEAGRMGLHRDDAESSEALARGSPVVSLSFGDECVFALAPSRDAERTRTTLRSGDALIFGGPSRLVYHGVERVKAGTAPAALGMRAGRLNLTFRSVV</sequence>
<evidence type="ECO:0000313" key="9">
    <source>
        <dbReference type="Proteomes" id="UP000789595"/>
    </source>
</evidence>
<dbReference type="Proteomes" id="UP000789595">
    <property type="component" value="Unassembled WGS sequence"/>
</dbReference>
<dbReference type="SUPFAM" id="SSF51197">
    <property type="entry name" value="Clavaminate synthase-like"/>
    <property type="match status" value="1"/>
</dbReference>
<keyword evidence="2" id="KW-0223">Dioxygenase</keyword>
<protein>
    <recommendedName>
        <fullName evidence="7">Fe2OG dioxygenase domain-containing protein</fullName>
    </recommendedName>
</protein>
<feature type="binding site" evidence="5">
    <location>
        <position position="677"/>
    </location>
    <ligand>
        <name>Fe cation</name>
        <dbReference type="ChEBI" id="CHEBI:24875"/>
        <note>catalytic</note>
    </ligand>
</feature>
<reference evidence="8" key="1">
    <citation type="submission" date="2021-11" db="EMBL/GenBank/DDBJ databases">
        <authorList>
            <consortium name="Genoscope - CEA"/>
            <person name="William W."/>
        </authorList>
    </citation>
    <scope>NUCLEOTIDE SEQUENCE</scope>
</reference>
<dbReference type="GO" id="GO:0035513">
    <property type="term" value="P:oxidative RNA demethylation"/>
    <property type="evidence" value="ECO:0007669"/>
    <property type="project" value="TreeGrafter"/>
</dbReference>
<dbReference type="OrthoDB" id="416253at2759"/>
<dbReference type="InterPro" id="IPR004574">
    <property type="entry name" value="Alkb"/>
</dbReference>
<dbReference type="AlphaFoldDB" id="A0A8J2WW65"/>
<feature type="domain" description="Fe2OG dioxygenase" evidence="7">
    <location>
        <begin position="657"/>
        <end position="763"/>
    </location>
</feature>
<dbReference type="InterPro" id="IPR037151">
    <property type="entry name" value="AlkB-like_sf"/>
</dbReference>
<keyword evidence="4 5" id="KW-0408">Iron</keyword>
<dbReference type="PANTHER" id="PTHR16557">
    <property type="entry name" value="ALKYLATED DNA REPAIR PROTEIN ALKB-RELATED"/>
    <property type="match status" value="1"/>
</dbReference>
<dbReference type="PROSITE" id="PS51471">
    <property type="entry name" value="FE2OG_OXY"/>
    <property type="match status" value="1"/>
</dbReference>
<dbReference type="InterPro" id="IPR027450">
    <property type="entry name" value="AlkB-like"/>
</dbReference>
<feature type="compositionally biased region" description="Polar residues" evidence="6">
    <location>
        <begin position="10"/>
        <end position="20"/>
    </location>
</feature>
<organism evidence="8 9">
    <name type="scientific">Pelagomonas calceolata</name>
    <dbReference type="NCBI Taxonomy" id="35677"/>
    <lineage>
        <taxon>Eukaryota</taxon>
        <taxon>Sar</taxon>
        <taxon>Stramenopiles</taxon>
        <taxon>Ochrophyta</taxon>
        <taxon>Pelagophyceae</taxon>
        <taxon>Pelagomonadales</taxon>
        <taxon>Pelagomonadaceae</taxon>
        <taxon>Pelagomonas</taxon>
    </lineage>
</organism>
<dbReference type="EMBL" id="CAKKNE010000003">
    <property type="protein sequence ID" value="CAH0370882.1"/>
    <property type="molecule type" value="Genomic_DNA"/>
</dbReference>
<feature type="binding site" evidence="5">
    <location>
        <position position="734"/>
    </location>
    <ligand>
        <name>Fe cation</name>
        <dbReference type="ChEBI" id="CHEBI:24875"/>
        <note>catalytic</note>
    </ligand>
</feature>
<accession>A0A8J2WW65</accession>
<gene>
    <name evidence="8" type="ORF">PECAL_3P07950</name>
</gene>
<dbReference type="Pfam" id="PF12874">
    <property type="entry name" value="zf-met"/>
    <property type="match status" value="1"/>
</dbReference>